<evidence type="ECO:0000313" key="4">
    <source>
        <dbReference type="EMBL" id="KAJ4404401.1"/>
    </source>
</evidence>
<name>A0A9W8ZBC8_9PLEO</name>
<evidence type="ECO:0000256" key="3">
    <source>
        <dbReference type="SAM" id="SignalP"/>
    </source>
</evidence>
<dbReference type="OrthoDB" id="3344043at2759"/>
<feature type="chain" id="PRO_5040841547" evidence="3">
    <location>
        <begin position="21"/>
        <end position="161"/>
    </location>
</feature>
<evidence type="ECO:0000256" key="2">
    <source>
        <dbReference type="SAM" id="Phobius"/>
    </source>
</evidence>
<proteinExistence type="predicted"/>
<feature type="signal peptide" evidence="3">
    <location>
        <begin position="1"/>
        <end position="20"/>
    </location>
</feature>
<protein>
    <submittedName>
        <fullName evidence="4">Uncharacterized protein</fullName>
    </submittedName>
</protein>
<gene>
    <name evidence="4" type="ORF">N0V91_005922</name>
</gene>
<reference evidence="4" key="1">
    <citation type="submission" date="2022-10" db="EMBL/GenBank/DDBJ databases">
        <title>Tapping the CABI collections for fungal endophytes: first genome assemblies for Collariella, Neodidymelliopsis, Ascochyta clinopodiicola, Didymella pomorum, Didymosphaeria variabile, Neocosmospora piperis and Neocucurbitaria cava.</title>
        <authorList>
            <person name="Hill R."/>
        </authorList>
    </citation>
    <scope>NUCLEOTIDE SEQUENCE</scope>
    <source>
        <strain evidence="4">IMI 355091</strain>
    </source>
</reference>
<keyword evidence="3" id="KW-0732">Signal</keyword>
<keyword evidence="2" id="KW-0472">Membrane</keyword>
<feature type="region of interest" description="Disordered" evidence="1">
    <location>
        <begin position="126"/>
        <end position="145"/>
    </location>
</feature>
<keyword evidence="5" id="KW-1185">Reference proteome</keyword>
<organism evidence="4 5">
    <name type="scientific">Didymella pomorum</name>
    <dbReference type="NCBI Taxonomy" id="749634"/>
    <lineage>
        <taxon>Eukaryota</taxon>
        <taxon>Fungi</taxon>
        <taxon>Dikarya</taxon>
        <taxon>Ascomycota</taxon>
        <taxon>Pezizomycotina</taxon>
        <taxon>Dothideomycetes</taxon>
        <taxon>Pleosporomycetidae</taxon>
        <taxon>Pleosporales</taxon>
        <taxon>Pleosporineae</taxon>
        <taxon>Didymellaceae</taxon>
        <taxon>Didymella</taxon>
    </lineage>
</organism>
<dbReference type="EMBL" id="JAPEVA010000043">
    <property type="protein sequence ID" value="KAJ4404401.1"/>
    <property type="molecule type" value="Genomic_DNA"/>
</dbReference>
<feature type="transmembrane region" description="Helical" evidence="2">
    <location>
        <begin position="36"/>
        <end position="59"/>
    </location>
</feature>
<dbReference type="Proteomes" id="UP001140510">
    <property type="component" value="Unassembled WGS sequence"/>
</dbReference>
<evidence type="ECO:0000256" key="1">
    <source>
        <dbReference type="SAM" id="MobiDB-lite"/>
    </source>
</evidence>
<dbReference type="AlphaFoldDB" id="A0A9W8ZBC8"/>
<keyword evidence="2" id="KW-0812">Transmembrane</keyword>
<comment type="caution">
    <text evidence="4">The sequence shown here is derived from an EMBL/GenBank/DDBJ whole genome shotgun (WGS) entry which is preliminary data.</text>
</comment>
<sequence length="161" mass="17431">MSKAMLITLVAFSIPAPVDQVHIRANEVVTRLPAVALWLLLSGNALSALLALVITVCALKSASADVLQVQLRLSSAGLAAQLFSPESAEQSAREDFDLFHQRGVAQEELEDTAQVRIRRSPFGGAKFVTLPSNGQDTDDRYQKQGSISETSVQRLLSRQTV</sequence>
<accession>A0A9W8ZBC8</accession>
<evidence type="ECO:0000313" key="5">
    <source>
        <dbReference type="Proteomes" id="UP001140510"/>
    </source>
</evidence>
<keyword evidence="2" id="KW-1133">Transmembrane helix</keyword>